<sequence>EEGCLITLHFKAIASVTCLLRNKVPHSSLRIYLYSIPQLPLRKKQKKGPKIVDT</sequence>
<accession>A0A0K2TVJ9</accession>
<evidence type="ECO:0000313" key="1">
    <source>
        <dbReference type="EMBL" id="CDW29717.1"/>
    </source>
</evidence>
<dbReference type="EMBL" id="HACA01012356">
    <property type="protein sequence ID" value="CDW29717.1"/>
    <property type="molecule type" value="Transcribed_RNA"/>
</dbReference>
<proteinExistence type="predicted"/>
<dbReference type="AlphaFoldDB" id="A0A0K2TVJ9"/>
<feature type="non-terminal residue" evidence="1">
    <location>
        <position position="1"/>
    </location>
</feature>
<name>A0A0K2TVJ9_LEPSM</name>
<protein>
    <submittedName>
        <fullName evidence="1">Uncharacterized protein</fullName>
    </submittedName>
</protein>
<reference evidence="1" key="1">
    <citation type="submission" date="2014-05" db="EMBL/GenBank/DDBJ databases">
        <authorList>
            <person name="Chronopoulou M."/>
        </authorList>
    </citation>
    <scope>NUCLEOTIDE SEQUENCE</scope>
    <source>
        <tissue evidence="1">Whole organism</tissue>
    </source>
</reference>
<organism evidence="1">
    <name type="scientific">Lepeophtheirus salmonis</name>
    <name type="common">Salmon louse</name>
    <name type="synonym">Caligus salmonis</name>
    <dbReference type="NCBI Taxonomy" id="72036"/>
    <lineage>
        <taxon>Eukaryota</taxon>
        <taxon>Metazoa</taxon>
        <taxon>Ecdysozoa</taxon>
        <taxon>Arthropoda</taxon>
        <taxon>Crustacea</taxon>
        <taxon>Multicrustacea</taxon>
        <taxon>Hexanauplia</taxon>
        <taxon>Copepoda</taxon>
        <taxon>Siphonostomatoida</taxon>
        <taxon>Caligidae</taxon>
        <taxon>Lepeophtheirus</taxon>
    </lineage>
</organism>